<dbReference type="RefSeq" id="NP_001255599.1">
    <property type="nucleotide sequence ID" value="NM_001268670.1"/>
</dbReference>
<dbReference type="Proteomes" id="UP000001940">
    <property type="component" value="Chromosome IV"/>
</dbReference>
<dbReference type="SMR" id="H9G2W9"/>
<dbReference type="EMBL" id="BX284604">
    <property type="protein sequence ID" value="CCG28128.1"/>
    <property type="molecule type" value="Genomic_DNA"/>
</dbReference>
<dbReference type="GeneID" id="13198375"/>
<evidence type="ECO:0000313" key="1">
    <source>
        <dbReference type="EMBL" id="CCG28128.1"/>
    </source>
</evidence>
<proteinExistence type="predicted"/>
<dbReference type="ExpressionAtlas" id="H9G2W9">
    <property type="expression patterns" value="baseline"/>
</dbReference>
<reference evidence="1 2" key="1">
    <citation type="journal article" date="1998" name="Science">
        <title>Genome sequence of the nematode C. elegans: a platform for investigating biology.</title>
        <authorList>
            <consortium name="The C. elegans sequencing consortium"/>
            <person name="Sulson J.E."/>
            <person name="Waterston R."/>
        </authorList>
    </citation>
    <scope>NUCLEOTIDE SEQUENCE [LARGE SCALE GENOMIC DNA]</scope>
    <source>
        <strain evidence="1 2">Bristol N2</strain>
    </source>
</reference>
<organism evidence="1 2">
    <name type="scientific">Caenorhabditis elegans</name>
    <dbReference type="NCBI Taxonomy" id="6239"/>
    <lineage>
        <taxon>Eukaryota</taxon>
        <taxon>Metazoa</taxon>
        <taxon>Ecdysozoa</taxon>
        <taxon>Nematoda</taxon>
        <taxon>Chromadorea</taxon>
        <taxon>Rhabditida</taxon>
        <taxon>Rhabditina</taxon>
        <taxon>Rhabditomorpha</taxon>
        <taxon>Rhabditoidea</taxon>
        <taxon>Rhabditidae</taxon>
        <taxon>Peloderinae</taxon>
        <taxon>Caenorhabditis</taxon>
    </lineage>
</organism>
<keyword evidence="2" id="KW-1185">Reference proteome</keyword>
<dbReference type="HOGENOM" id="CLU_3377573_0_0_1"/>
<dbReference type="CTD" id="13198375"/>
<protein>
    <submittedName>
        <fullName evidence="1">Uncharacterized protein</fullName>
    </submittedName>
</protein>
<gene>
    <name evidence="1" type="ORF">CELE_ZK822.9</name>
    <name evidence="1 3" type="ORF">ZK822.9</name>
</gene>
<accession>H9G2W9</accession>
<evidence type="ECO:0000313" key="2">
    <source>
        <dbReference type="Proteomes" id="UP000001940"/>
    </source>
</evidence>
<name>H9G2W9_CAEEL</name>
<sequence length="34" mass="4246">MEKSDCVRNWKDRGKKRNEERIIEHIRGLFLFQI</sequence>
<dbReference type="AGR" id="WB:WBGene00219327"/>
<evidence type="ECO:0000313" key="3">
    <source>
        <dbReference type="WormBase" id="ZK822.9a"/>
    </source>
</evidence>
<dbReference type="Bgee" id="WBGene00219327">
    <property type="expression patterns" value="Expressed in adult organism and 1 other cell type or tissue"/>
</dbReference>
<dbReference type="WormBase" id="ZK822.9a">
    <property type="protein sequence ID" value="CE47354"/>
    <property type="gene ID" value="WBGene00219327"/>
</dbReference>
<dbReference type="AlphaFoldDB" id="H9G2W9"/>